<keyword evidence="2" id="KW-1133">Transmembrane helix</keyword>
<feature type="compositionally biased region" description="Basic residues" evidence="1">
    <location>
        <begin position="269"/>
        <end position="287"/>
    </location>
</feature>
<evidence type="ECO:0000313" key="4">
    <source>
        <dbReference type="Proteomes" id="UP000023067"/>
    </source>
</evidence>
<keyword evidence="2" id="KW-0812">Transmembrane</keyword>
<feature type="region of interest" description="Disordered" evidence="1">
    <location>
        <begin position="315"/>
        <end position="360"/>
    </location>
</feature>
<keyword evidence="2" id="KW-0472">Membrane</keyword>
<feature type="compositionally biased region" description="Low complexity" evidence="1">
    <location>
        <begin position="319"/>
        <end position="360"/>
    </location>
</feature>
<sequence length="482" mass="49984">MDEGMGEARDRDAGEDAAEGARLRVVDPLAAAMARGRRIRYEDGDRCESLLRAGGGAGICLEVSARSAAGRETLRQEAEVLALLAERRVRAAPRLIDVQADGYLRETGRPLCGGSGRRIDRDGAPAPEERAARARAREDMDALLEALHEVGHVLGLEGAAGLAARGDGSVLVDDLRGLRRSAAIADRLADQRWLDSVLDDQGRTLRRRIDEAAPAVAPESPGGPAADSSPWLQEARSAARPRAAEAPASAAVPGGRADGRSALPDGRRRGARNGVRRRGGRGRGGRRRVAAILAGAGALVAFLVPALVLLGAPPGGTDPGTQGQPPAASVDVPAPDAAPSEADGPSAAAAPSEAAVPVPSLEDPRSVLTGLAQQRHDYVLGVEDDSAAAPGSPAEAEDEEVREGYRGSSVQGWRTVIHGASVRSEDPDTGTVVLEATIEESAHTVLGADGARRDVPGSGIVPVRVELQPVHGAWRIREVTPL</sequence>
<dbReference type="STRING" id="396014.BF93_06490"/>
<dbReference type="eggNOG" id="ENOG5031DWN">
    <property type="taxonomic scope" value="Bacteria"/>
</dbReference>
<dbReference type="HOGENOM" id="CLU_637237_0_0_11"/>
<feature type="transmembrane region" description="Helical" evidence="2">
    <location>
        <begin position="289"/>
        <end position="312"/>
    </location>
</feature>
<accession>Z9JYU2</accession>
<evidence type="ECO:0000256" key="2">
    <source>
        <dbReference type="SAM" id="Phobius"/>
    </source>
</evidence>
<dbReference type="EMBL" id="JDYK01000002">
    <property type="protein sequence ID" value="EWS82976.1"/>
    <property type="molecule type" value="Genomic_DNA"/>
</dbReference>
<dbReference type="PATRIC" id="fig|396014.3.peg.291"/>
<feature type="region of interest" description="Disordered" evidence="1">
    <location>
        <begin position="384"/>
        <end position="407"/>
    </location>
</feature>
<proteinExistence type="predicted"/>
<dbReference type="Proteomes" id="UP000023067">
    <property type="component" value="Unassembled WGS sequence"/>
</dbReference>
<name>Z9JYU2_9MICO</name>
<reference evidence="3 4" key="1">
    <citation type="submission" date="2014-02" db="EMBL/GenBank/DDBJ databases">
        <title>Genome sequence of Brachybacterium phenoliresistens strain W13A50.</title>
        <authorList>
            <person name="Wang X."/>
        </authorList>
    </citation>
    <scope>NUCLEOTIDE SEQUENCE [LARGE SCALE GENOMIC DNA]</scope>
    <source>
        <strain evidence="3 4">W13A50</strain>
    </source>
</reference>
<dbReference type="AlphaFoldDB" id="Z9JYU2"/>
<keyword evidence="4" id="KW-1185">Reference proteome</keyword>
<gene>
    <name evidence="3" type="ORF">BF93_06490</name>
</gene>
<evidence type="ECO:0000256" key="1">
    <source>
        <dbReference type="SAM" id="MobiDB-lite"/>
    </source>
</evidence>
<feature type="compositionally biased region" description="Low complexity" evidence="1">
    <location>
        <begin position="234"/>
        <end position="251"/>
    </location>
</feature>
<protein>
    <submittedName>
        <fullName evidence="3">Uncharacterized protein</fullName>
    </submittedName>
</protein>
<evidence type="ECO:0000313" key="3">
    <source>
        <dbReference type="EMBL" id="EWS82976.1"/>
    </source>
</evidence>
<organism evidence="3 4">
    <name type="scientific">Brachybacterium phenoliresistens</name>
    <dbReference type="NCBI Taxonomy" id="396014"/>
    <lineage>
        <taxon>Bacteria</taxon>
        <taxon>Bacillati</taxon>
        <taxon>Actinomycetota</taxon>
        <taxon>Actinomycetes</taxon>
        <taxon>Micrococcales</taxon>
        <taxon>Dermabacteraceae</taxon>
        <taxon>Brachybacterium</taxon>
    </lineage>
</organism>
<feature type="region of interest" description="Disordered" evidence="1">
    <location>
        <begin position="212"/>
        <end position="287"/>
    </location>
</feature>
<comment type="caution">
    <text evidence="3">The sequence shown here is derived from an EMBL/GenBank/DDBJ whole genome shotgun (WGS) entry which is preliminary data.</text>
</comment>